<proteinExistence type="predicted"/>
<sequence length="35" mass="4145">MMVEYTDFFCASQLLTFLDFLNNFLLSQDRKAANH</sequence>
<reference evidence="1" key="1">
    <citation type="submission" date="2014-05" db="EMBL/GenBank/DDBJ databases">
        <authorList>
            <person name="Chronopoulou M."/>
        </authorList>
    </citation>
    <scope>NUCLEOTIDE SEQUENCE</scope>
    <source>
        <tissue evidence="1">Whole organism</tissue>
    </source>
</reference>
<dbReference type="EMBL" id="HACA01005080">
    <property type="protein sequence ID" value="CDW22441.1"/>
    <property type="molecule type" value="Transcribed_RNA"/>
</dbReference>
<evidence type="ECO:0000313" key="1">
    <source>
        <dbReference type="EMBL" id="CDW22441.1"/>
    </source>
</evidence>
<dbReference type="AlphaFoldDB" id="A0A0K2TAF7"/>
<protein>
    <submittedName>
        <fullName evidence="1">Uncharacterized protein</fullName>
    </submittedName>
</protein>
<name>A0A0K2TAF7_LEPSM</name>
<accession>A0A0K2TAF7</accession>
<organism evidence="1">
    <name type="scientific">Lepeophtheirus salmonis</name>
    <name type="common">Salmon louse</name>
    <name type="synonym">Caligus salmonis</name>
    <dbReference type="NCBI Taxonomy" id="72036"/>
    <lineage>
        <taxon>Eukaryota</taxon>
        <taxon>Metazoa</taxon>
        <taxon>Ecdysozoa</taxon>
        <taxon>Arthropoda</taxon>
        <taxon>Crustacea</taxon>
        <taxon>Multicrustacea</taxon>
        <taxon>Hexanauplia</taxon>
        <taxon>Copepoda</taxon>
        <taxon>Siphonostomatoida</taxon>
        <taxon>Caligidae</taxon>
        <taxon>Lepeophtheirus</taxon>
    </lineage>
</organism>